<accession>A0A552WQV0</accession>
<comment type="caution">
    <text evidence="3">The sequence shown here is derived from an EMBL/GenBank/DDBJ whole genome shotgun (WGS) entry which is preliminary data.</text>
</comment>
<protein>
    <submittedName>
        <fullName evidence="3">DUF559 domain-containing protein</fullName>
    </submittedName>
</protein>
<dbReference type="InterPro" id="IPR011335">
    <property type="entry name" value="Restrct_endonuc-II-like"/>
</dbReference>
<reference evidence="3 4" key="1">
    <citation type="submission" date="2019-07" db="EMBL/GenBank/DDBJ databases">
        <title>Georgenia wutianyii sp. nov. and Georgenia *** sp. nov. isolated from plateau pika (Ochotona curzoniae) in the Qinghai-Tibet plateau of China.</title>
        <authorList>
            <person name="Tian Z."/>
        </authorList>
    </citation>
    <scope>NUCLEOTIDE SEQUENCE [LARGE SCALE GENOMIC DNA]</scope>
    <source>
        <strain evidence="3 4">Z446</strain>
    </source>
</reference>
<proteinExistence type="predicted"/>
<dbReference type="AlphaFoldDB" id="A0A552WQV0"/>
<dbReference type="Gene3D" id="3.40.960.10">
    <property type="entry name" value="VSR Endonuclease"/>
    <property type="match status" value="1"/>
</dbReference>
<organism evidence="3 4">
    <name type="scientific">Georgenia yuyongxinii</name>
    <dbReference type="NCBI Taxonomy" id="2589797"/>
    <lineage>
        <taxon>Bacteria</taxon>
        <taxon>Bacillati</taxon>
        <taxon>Actinomycetota</taxon>
        <taxon>Actinomycetes</taxon>
        <taxon>Micrococcales</taxon>
        <taxon>Bogoriellaceae</taxon>
        <taxon>Georgenia</taxon>
    </lineage>
</organism>
<dbReference type="RefSeq" id="WP_143418515.1">
    <property type="nucleotide sequence ID" value="NZ_VJXR01000028.1"/>
</dbReference>
<feature type="domain" description="DUF559" evidence="1">
    <location>
        <begin position="223"/>
        <end position="285"/>
    </location>
</feature>
<dbReference type="Pfam" id="PF09407">
    <property type="entry name" value="AbiEi_1"/>
    <property type="match status" value="1"/>
</dbReference>
<feature type="domain" description="AbiEi antitoxin C-terminal" evidence="2">
    <location>
        <begin position="69"/>
        <end position="179"/>
    </location>
</feature>
<evidence type="ECO:0000313" key="3">
    <source>
        <dbReference type="EMBL" id="TRW45142.1"/>
    </source>
</evidence>
<sequence length="294" mass="32507">MSRVADVPPALRGRPFTRQTALRLISADQLRHASYRRLTRDVYFVGQPAHGDKIRAARLVLPASAVLVGLSALWALGVELADDAPVEVRVPARDRPQRSGLLRVTSEKVAESEVIRTNFGRATNPSRTAFDLARRGDPLVSVPLLDALVRRTGVERRSVEAVAAAHPGVRWATRVVPALDLVDARAESVRESMLRVMLAAAGLPRPVCQLRIFDRTGMFVARVDLAWPELRVAIEYDGRYHDDPAQYARDRARLNALRAAGWTVIVIDRAQLTRPDDVVEMIRRLLATASAARA</sequence>
<name>A0A552WQV0_9MICO</name>
<dbReference type="InterPro" id="IPR018547">
    <property type="entry name" value="AbiEi_C"/>
</dbReference>
<evidence type="ECO:0000313" key="4">
    <source>
        <dbReference type="Proteomes" id="UP000318693"/>
    </source>
</evidence>
<evidence type="ECO:0000259" key="2">
    <source>
        <dbReference type="Pfam" id="PF09407"/>
    </source>
</evidence>
<dbReference type="Pfam" id="PF04480">
    <property type="entry name" value="DUF559"/>
    <property type="match status" value="1"/>
</dbReference>
<evidence type="ECO:0000259" key="1">
    <source>
        <dbReference type="Pfam" id="PF04480"/>
    </source>
</evidence>
<dbReference type="SUPFAM" id="SSF52980">
    <property type="entry name" value="Restriction endonuclease-like"/>
    <property type="match status" value="1"/>
</dbReference>
<dbReference type="InterPro" id="IPR007569">
    <property type="entry name" value="DUF559"/>
</dbReference>
<dbReference type="Proteomes" id="UP000318693">
    <property type="component" value="Unassembled WGS sequence"/>
</dbReference>
<dbReference type="EMBL" id="VJXR01000028">
    <property type="protein sequence ID" value="TRW45142.1"/>
    <property type="molecule type" value="Genomic_DNA"/>
</dbReference>
<keyword evidence="4" id="KW-1185">Reference proteome</keyword>
<gene>
    <name evidence="3" type="ORF">FJ693_10610</name>
</gene>